<organism evidence="2 3">
    <name type="scientific">Rhodovastum atsumiense</name>
    <dbReference type="NCBI Taxonomy" id="504468"/>
    <lineage>
        <taxon>Bacteria</taxon>
        <taxon>Pseudomonadati</taxon>
        <taxon>Pseudomonadota</taxon>
        <taxon>Alphaproteobacteria</taxon>
        <taxon>Acetobacterales</taxon>
        <taxon>Acetobacteraceae</taxon>
        <taxon>Rhodovastum</taxon>
    </lineage>
</organism>
<evidence type="ECO:0000256" key="1">
    <source>
        <dbReference type="SAM" id="MobiDB-lite"/>
    </source>
</evidence>
<proteinExistence type="predicted"/>
<evidence type="ECO:0000313" key="2">
    <source>
        <dbReference type="EMBL" id="KAA5614334.1"/>
    </source>
</evidence>
<dbReference type="AlphaFoldDB" id="A0A5M6J1F5"/>
<name>A0A5M6J1F5_9PROT</name>
<reference evidence="2 3" key="1">
    <citation type="submission" date="2019-09" db="EMBL/GenBank/DDBJ databases">
        <title>Genome sequence of Rhodovastum atsumiense, a diverse member of the Acetobacteraceae family of non-sulfur purple photosynthetic bacteria.</title>
        <authorList>
            <person name="Meyer T."/>
            <person name="Kyndt J."/>
        </authorList>
    </citation>
    <scope>NUCLEOTIDE SEQUENCE [LARGE SCALE GENOMIC DNA]</scope>
    <source>
        <strain evidence="2 3">DSM 21279</strain>
    </source>
</reference>
<accession>A0A5M6J1F5</accession>
<dbReference type="EMBL" id="VWPK01000002">
    <property type="protein sequence ID" value="KAA5614334.1"/>
    <property type="molecule type" value="Genomic_DNA"/>
</dbReference>
<sequence>MSIAPLPLPRRENPRRGDRLVASRPATAPTGIARRHLAVGVTKRLLPLVALALLTIVALWPELGQEERSRFSYRTRGIAPQAGQLTDVRYNGVDDHGRPYTMTASTAHQISSERINLTDPKGDISLDNGTWLMSRAQQGVYTQHVGQLDLAGEVVLYRDDGLTLVTEAATLDLKAGAAAGAVQVHAEGPFGVLDAQGFALLDRGAVVQFTGPGRLVLNGHGK</sequence>
<gene>
    <name evidence="2" type="ORF">F1189_01720</name>
</gene>
<comment type="caution">
    <text evidence="2">The sequence shown here is derived from an EMBL/GenBank/DDBJ whole genome shotgun (WGS) entry which is preliminary data.</text>
</comment>
<dbReference type="OrthoDB" id="8441710at2"/>
<dbReference type="Proteomes" id="UP000325255">
    <property type="component" value="Unassembled WGS sequence"/>
</dbReference>
<feature type="compositionally biased region" description="Basic and acidic residues" evidence="1">
    <location>
        <begin position="9"/>
        <end position="21"/>
    </location>
</feature>
<dbReference type="InterPro" id="IPR010664">
    <property type="entry name" value="LipoPS_assembly_LptC-rel"/>
</dbReference>
<dbReference type="Gene3D" id="2.60.450.10">
    <property type="entry name" value="Lipopolysaccharide (LPS) transport protein A like domain"/>
    <property type="match status" value="1"/>
</dbReference>
<dbReference type="RefSeq" id="WP_150038830.1">
    <property type="nucleotide sequence ID" value="NZ_OW485601.1"/>
</dbReference>
<keyword evidence="3" id="KW-1185">Reference proteome</keyword>
<evidence type="ECO:0000313" key="3">
    <source>
        <dbReference type="Proteomes" id="UP000325255"/>
    </source>
</evidence>
<feature type="region of interest" description="Disordered" evidence="1">
    <location>
        <begin position="1"/>
        <end position="27"/>
    </location>
</feature>
<dbReference type="Pfam" id="PF06835">
    <property type="entry name" value="LptC"/>
    <property type="match status" value="1"/>
</dbReference>
<protein>
    <submittedName>
        <fullName evidence="2">LPS export ABC transporter periplasmic protein LptC</fullName>
    </submittedName>
</protein>